<feature type="chain" id="PRO_5016647279" evidence="1">
    <location>
        <begin position="44"/>
        <end position="260"/>
    </location>
</feature>
<dbReference type="EMBL" id="QURR01000010">
    <property type="protein sequence ID" value="RGE45326.1"/>
    <property type="molecule type" value="Genomic_DNA"/>
</dbReference>
<sequence>MPCHDAVMTLRNQNIKKQAQPAQYLCALTAIVFAVFTHSPARAQPSSPAPATESACDPATNWQANLLCLNEKAVFVDIALQHSLKKLDDVMAPQQSAQLQHQQRQWLERRDKECTPTDRPASDSNALAYAMLCRSKMTMRRTALLESMQPAATPQKSSSERLCPKGSEASLGCLQKNRDLIENGVHMIYISTLLNLPELQADRLYTEQQDWEERREKSCQLNGYVHEKEDQVVCQTRMALERVKVFKSDWQPLTRKEARP</sequence>
<organism evidence="3 4">
    <name type="scientific">Comamonas testosteroni</name>
    <name type="common">Pseudomonas testosteroni</name>
    <dbReference type="NCBI Taxonomy" id="285"/>
    <lineage>
        <taxon>Bacteria</taxon>
        <taxon>Pseudomonadati</taxon>
        <taxon>Pseudomonadota</taxon>
        <taxon>Betaproteobacteria</taxon>
        <taxon>Burkholderiales</taxon>
        <taxon>Comamonadaceae</taxon>
        <taxon>Comamonas</taxon>
    </lineage>
</organism>
<evidence type="ECO:0000256" key="1">
    <source>
        <dbReference type="SAM" id="SignalP"/>
    </source>
</evidence>
<dbReference type="AlphaFoldDB" id="A0A373FME5"/>
<evidence type="ECO:0000313" key="3">
    <source>
        <dbReference type="EMBL" id="RGE45326.1"/>
    </source>
</evidence>
<reference evidence="3 4" key="1">
    <citation type="submission" date="2018-08" db="EMBL/GenBank/DDBJ databases">
        <title>Comamonas testosteroni strain SWCO2.</title>
        <authorList>
            <person name="Jiang N."/>
            <person name="Zhang X.Z."/>
        </authorList>
    </citation>
    <scope>NUCLEOTIDE SEQUENCE [LARGE SCALE GENOMIC DNA]</scope>
    <source>
        <strain evidence="3 4">SWCO2</strain>
    </source>
</reference>
<dbReference type="Pfam" id="PF07007">
    <property type="entry name" value="LprI"/>
    <property type="match status" value="1"/>
</dbReference>
<comment type="caution">
    <text evidence="3">The sequence shown here is derived from an EMBL/GenBank/DDBJ whole genome shotgun (WGS) entry which is preliminary data.</text>
</comment>
<keyword evidence="1" id="KW-0732">Signal</keyword>
<dbReference type="OrthoDB" id="9840546at2"/>
<dbReference type="Proteomes" id="UP000261948">
    <property type="component" value="Unassembled WGS sequence"/>
</dbReference>
<evidence type="ECO:0000259" key="2">
    <source>
        <dbReference type="Pfam" id="PF07007"/>
    </source>
</evidence>
<accession>A0A373FME5</accession>
<dbReference type="InterPro" id="IPR009739">
    <property type="entry name" value="LprI-like_N"/>
</dbReference>
<evidence type="ECO:0000313" key="4">
    <source>
        <dbReference type="Proteomes" id="UP000261948"/>
    </source>
</evidence>
<gene>
    <name evidence="3" type="ORF">DZC30_10270</name>
</gene>
<keyword evidence="4" id="KW-1185">Reference proteome</keyword>
<feature type="domain" description="Lysozyme inhibitor LprI-like N-terminal" evidence="2">
    <location>
        <begin position="66"/>
        <end position="143"/>
    </location>
</feature>
<name>A0A373FME5_COMTE</name>
<proteinExistence type="predicted"/>
<feature type="signal peptide" evidence="1">
    <location>
        <begin position="1"/>
        <end position="43"/>
    </location>
</feature>
<dbReference type="Gene3D" id="1.20.1270.180">
    <property type="match status" value="1"/>
</dbReference>
<protein>
    <submittedName>
        <fullName evidence="3">DUF1311 domain-containing protein</fullName>
    </submittedName>
</protein>